<reference evidence="2" key="2">
    <citation type="journal article" date="2014" name="ISME J.">
        <title>Microbial stratification in low pH oxic and suboxic macroscopic growths along an acid mine drainage.</title>
        <authorList>
            <person name="Mendez-Garcia C."/>
            <person name="Mesa V."/>
            <person name="Sprenger R.R."/>
            <person name="Richter M."/>
            <person name="Diez M.S."/>
            <person name="Solano J."/>
            <person name="Bargiela R."/>
            <person name="Golyshina O.V."/>
            <person name="Manteca A."/>
            <person name="Ramos J.L."/>
            <person name="Gallego J.R."/>
            <person name="Llorente I."/>
            <person name="Martins Dos Santos V.A."/>
            <person name="Jensen O.N."/>
            <person name="Pelaez A.I."/>
            <person name="Sanchez J."/>
            <person name="Ferrer M."/>
        </authorList>
    </citation>
    <scope>NUCLEOTIDE SEQUENCE</scope>
</reference>
<dbReference type="EMBL" id="AUZX01010923">
    <property type="protein sequence ID" value="EQD45285.1"/>
    <property type="molecule type" value="Genomic_DNA"/>
</dbReference>
<dbReference type="InterPro" id="IPR045864">
    <property type="entry name" value="aa-tRNA-synth_II/BPL/LPL"/>
</dbReference>
<comment type="caution">
    <text evidence="2">The sequence shown here is derived from an EMBL/GenBank/DDBJ whole genome shotgun (WGS) entry which is preliminary data.</text>
</comment>
<dbReference type="InterPro" id="IPR041616">
    <property type="entry name" value="PheRS_beta_core"/>
</dbReference>
<dbReference type="AlphaFoldDB" id="T1ATD7"/>
<organism evidence="2">
    <name type="scientific">mine drainage metagenome</name>
    <dbReference type="NCBI Taxonomy" id="410659"/>
    <lineage>
        <taxon>unclassified sequences</taxon>
        <taxon>metagenomes</taxon>
        <taxon>ecological metagenomes</taxon>
    </lineage>
</organism>
<feature type="domain" description="Phenylalanyl tRNA synthetase beta chain core" evidence="1">
    <location>
        <begin position="1"/>
        <end position="61"/>
    </location>
</feature>
<evidence type="ECO:0000313" key="2">
    <source>
        <dbReference type="EMBL" id="EQD45285.1"/>
    </source>
</evidence>
<feature type="non-terminal residue" evidence="2">
    <location>
        <position position="1"/>
    </location>
</feature>
<sequence length="91" mass="9881">RQRERIRLFEHGARFECRDGATHEIDTLAGLACGLRWPEQWGVSTAMREPADFFDVKGDPAGAVRRAFAAGLLALRAADPSMPASGDAVRG</sequence>
<reference evidence="2" key="1">
    <citation type="submission" date="2013-08" db="EMBL/GenBank/DDBJ databases">
        <authorList>
            <person name="Mendez C."/>
            <person name="Richter M."/>
            <person name="Ferrer M."/>
            <person name="Sanchez J."/>
        </authorList>
    </citation>
    <scope>NUCLEOTIDE SEQUENCE</scope>
</reference>
<gene>
    <name evidence="2" type="ORF">B1A_14872</name>
</gene>
<protein>
    <recommendedName>
        <fullName evidence="1">Phenylalanyl tRNA synthetase beta chain core domain-containing protein</fullName>
    </recommendedName>
</protein>
<evidence type="ECO:0000259" key="1">
    <source>
        <dbReference type="Pfam" id="PF17759"/>
    </source>
</evidence>
<name>T1ATD7_9ZZZZ</name>
<accession>T1ATD7</accession>
<dbReference type="Gene3D" id="3.30.930.10">
    <property type="entry name" value="Bira Bifunctional Protein, Domain 2"/>
    <property type="match status" value="1"/>
</dbReference>
<proteinExistence type="predicted"/>
<dbReference type="Pfam" id="PF17759">
    <property type="entry name" value="tRNA_synthFbeta"/>
    <property type="match status" value="1"/>
</dbReference>